<name>A0A0P1B571_PLAHL</name>
<reference evidence="2" key="1">
    <citation type="submission" date="2014-09" db="EMBL/GenBank/DDBJ databases">
        <authorList>
            <person name="Sharma Rahul"/>
            <person name="Thines Marco"/>
        </authorList>
    </citation>
    <scope>NUCLEOTIDE SEQUENCE [LARGE SCALE GENOMIC DNA]</scope>
</reference>
<accession>A0A0P1B571</accession>
<dbReference type="Proteomes" id="UP000054928">
    <property type="component" value="Unassembled WGS sequence"/>
</dbReference>
<organism evidence="1 2">
    <name type="scientific">Plasmopara halstedii</name>
    <name type="common">Downy mildew of sunflower</name>
    <dbReference type="NCBI Taxonomy" id="4781"/>
    <lineage>
        <taxon>Eukaryota</taxon>
        <taxon>Sar</taxon>
        <taxon>Stramenopiles</taxon>
        <taxon>Oomycota</taxon>
        <taxon>Peronosporomycetes</taxon>
        <taxon>Peronosporales</taxon>
        <taxon>Peronosporaceae</taxon>
        <taxon>Plasmopara</taxon>
    </lineage>
</organism>
<sequence>MNSRILDTAPPTPAPNSCDDTTYVGGPGGCRVVASVPAAFCARTRTEYCLPGVSGLIIVD</sequence>
<protein>
    <submittedName>
        <fullName evidence="1">Uncharacterized protein</fullName>
    </submittedName>
</protein>
<dbReference type="AlphaFoldDB" id="A0A0P1B571"/>
<evidence type="ECO:0000313" key="1">
    <source>
        <dbReference type="EMBL" id="CEG49151.1"/>
    </source>
</evidence>
<dbReference type="RefSeq" id="XP_024585520.1">
    <property type="nucleotide sequence ID" value="XM_024720308.1"/>
</dbReference>
<dbReference type="GeneID" id="36401985"/>
<dbReference type="EMBL" id="CCYD01003042">
    <property type="protein sequence ID" value="CEG49151.1"/>
    <property type="molecule type" value="Genomic_DNA"/>
</dbReference>
<proteinExistence type="predicted"/>
<evidence type="ECO:0000313" key="2">
    <source>
        <dbReference type="Proteomes" id="UP000054928"/>
    </source>
</evidence>
<keyword evidence="2" id="KW-1185">Reference proteome</keyword>